<dbReference type="InterPro" id="IPR051857">
    <property type="entry name" value="Asn_synthetase_domain"/>
</dbReference>
<dbReference type="SUPFAM" id="SSF56235">
    <property type="entry name" value="N-terminal nucleophile aminohydrolases (Ntn hydrolases)"/>
    <property type="match status" value="1"/>
</dbReference>
<evidence type="ECO:0000259" key="4">
    <source>
        <dbReference type="Pfam" id="PF00733"/>
    </source>
</evidence>
<dbReference type="PANTHER" id="PTHR45937">
    <property type="entry name" value="ASPARAGINE SYNTHETASE DOMAIN-CONTAINING PROTEIN 1"/>
    <property type="match status" value="1"/>
</dbReference>
<evidence type="ECO:0000256" key="2">
    <source>
        <dbReference type="ARBA" id="ARBA00022888"/>
    </source>
</evidence>
<dbReference type="InterPro" id="IPR029055">
    <property type="entry name" value="Ntn_hydrolases_N"/>
</dbReference>
<dbReference type="AlphaFoldDB" id="A0A9W7DE35"/>
<dbReference type="Proteomes" id="UP001165063">
    <property type="component" value="Unassembled WGS sequence"/>
</dbReference>
<dbReference type="EMBL" id="BSXU01001006">
    <property type="protein sequence ID" value="GMG22712.1"/>
    <property type="molecule type" value="Genomic_DNA"/>
</dbReference>
<dbReference type="InterPro" id="IPR014729">
    <property type="entry name" value="Rossmann-like_a/b/a_fold"/>
</dbReference>
<name>A0A9W7DE35_AMBMO</name>
<feature type="domain" description="Asparagine synthetase" evidence="4">
    <location>
        <begin position="319"/>
        <end position="416"/>
    </location>
</feature>
<keyword evidence="7" id="KW-1185">Reference proteome</keyword>
<organism evidence="6 7">
    <name type="scientific">Ambrosiozyma monospora</name>
    <name type="common">Yeast</name>
    <name type="synonym">Endomycopsis monosporus</name>
    <dbReference type="NCBI Taxonomy" id="43982"/>
    <lineage>
        <taxon>Eukaryota</taxon>
        <taxon>Fungi</taxon>
        <taxon>Dikarya</taxon>
        <taxon>Ascomycota</taxon>
        <taxon>Saccharomycotina</taxon>
        <taxon>Pichiomycetes</taxon>
        <taxon>Pichiales</taxon>
        <taxon>Pichiaceae</taxon>
        <taxon>Ambrosiozyma</taxon>
    </lineage>
</organism>
<accession>A0A9W7DE35</accession>
<evidence type="ECO:0000313" key="6">
    <source>
        <dbReference type="EMBL" id="GMG22712.1"/>
    </source>
</evidence>
<dbReference type="SUPFAM" id="SSF52402">
    <property type="entry name" value="Adenine nucleotide alpha hydrolases-like"/>
    <property type="match status" value="1"/>
</dbReference>
<evidence type="ECO:0000256" key="3">
    <source>
        <dbReference type="ARBA" id="ARBA00022962"/>
    </source>
</evidence>
<keyword evidence="1" id="KW-0028">Amino-acid biosynthesis</keyword>
<proteinExistence type="predicted"/>
<reference evidence="6" key="1">
    <citation type="submission" date="2023-04" db="EMBL/GenBank/DDBJ databases">
        <title>Ambrosiozyma monospora NBRC 1965.</title>
        <authorList>
            <person name="Ichikawa N."/>
            <person name="Sato H."/>
            <person name="Tonouchi N."/>
        </authorList>
    </citation>
    <scope>NUCLEOTIDE SEQUENCE</scope>
    <source>
        <strain evidence="6">NBRC 1965</strain>
    </source>
</reference>
<dbReference type="Pfam" id="PF13537">
    <property type="entry name" value="GATase_7"/>
    <property type="match status" value="1"/>
</dbReference>
<feature type="domain" description="Glutamine amidotransferase type-2" evidence="5">
    <location>
        <begin position="4"/>
        <end position="94"/>
    </location>
</feature>
<dbReference type="GO" id="GO:0004066">
    <property type="term" value="F:asparagine synthase (glutamine-hydrolyzing) activity"/>
    <property type="evidence" value="ECO:0007669"/>
    <property type="project" value="InterPro"/>
</dbReference>
<evidence type="ECO:0000259" key="5">
    <source>
        <dbReference type="Pfam" id="PF13537"/>
    </source>
</evidence>
<dbReference type="InterPro" id="IPR001962">
    <property type="entry name" value="Asn_synthase"/>
</dbReference>
<dbReference type="Gene3D" id="3.40.50.620">
    <property type="entry name" value="HUPs"/>
    <property type="match status" value="1"/>
</dbReference>
<protein>
    <submittedName>
        <fullName evidence="6">Unnamed protein product</fullName>
    </submittedName>
</protein>
<evidence type="ECO:0000313" key="7">
    <source>
        <dbReference type="Proteomes" id="UP001165063"/>
    </source>
</evidence>
<dbReference type="GO" id="GO:0006529">
    <property type="term" value="P:asparagine biosynthetic process"/>
    <property type="evidence" value="ECO:0007669"/>
    <property type="project" value="UniProtKB-KW"/>
</dbReference>
<dbReference type="Gene3D" id="3.60.20.10">
    <property type="entry name" value="Glutamine Phosphoribosylpyrophosphate, subunit 1, domain 1"/>
    <property type="match status" value="1"/>
</dbReference>
<gene>
    <name evidence="6" type="ORF">Amon01_000267600</name>
</gene>
<keyword evidence="3" id="KW-0315">Glutamine amidotransferase</keyword>
<sequence length="484" mass="55267">MQLDSRFTIQFNGELYNQELLQPSAKFRLVEFLHSKLIEFDYNVIKTIGYIEGEFAYSLLDKQESKLYFGKDVLGKKSLAYSQPEEDSILISSCTPSTDDKKHFKECLNGVIYQYDLETHTITEIDFNSNSDLPSRYTLSIPEPSLETEMIPLLHSKLEMAVKARIDTIHPVHESTAKLAILFSGGIDCTLLAAISATISKPGTVIDLLNVSFHNPRTKTKPANTPDRKLALKSWAQLCLTYPKIKFQLVEVDVEYEEYVKHKSRVIGLIYPNDTEMDLSIAIAFYFASRGQGNRVVFDPSLNLKEPDFSILDRIPYDSEVKVLLSGLGADELFGGYTRHERILTHYANSIRKGEIVHGSQEFYDSEVKERLVQELQTDLNNLWIRNLSRDDKVISCWSKELRYPFLDHHFIEFVTKELSVNEYKMYINLETGELIRKRGLRLLAKELGLDWVAGEAKRAIQFGAKSAKMEVGTSKMKGTDKLS</sequence>
<dbReference type="CDD" id="cd01991">
    <property type="entry name" value="Asn_synthase_B_C"/>
    <property type="match status" value="1"/>
</dbReference>
<dbReference type="InterPro" id="IPR017932">
    <property type="entry name" value="GATase_2_dom"/>
</dbReference>
<dbReference type="Pfam" id="PF00733">
    <property type="entry name" value="Asn_synthase"/>
    <property type="match status" value="1"/>
</dbReference>
<dbReference type="OrthoDB" id="10252281at2759"/>
<keyword evidence="2" id="KW-0061">Asparagine biosynthesis</keyword>
<comment type="caution">
    <text evidence="6">The sequence shown here is derived from an EMBL/GenBank/DDBJ whole genome shotgun (WGS) entry which is preliminary data.</text>
</comment>
<evidence type="ECO:0000256" key="1">
    <source>
        <dbReference type="ARBA" id="ARBA00022605"/>
    </source>
</evidence>
<dbReference type="PANTHER" id="PTHR45937:SF1">
    <property type="entry name" value="ASPARAGINE SYNTHETASE DOMAIN-CONTAINING PROTEIN 1"/>
    <property type="match status" value="1"/>
</dbReference>